<organism evidence="1 2">
    <name type="scientific">Gigaspora margarita</name>
    <dbReference type="NCBI Taxonomy" id="4874"/>
    <lineage>
        <taxon>Eukaryota</taxon>
        <taxon>Fungi</taxon>
        <taxon>Fungi incertae sedis</taxon>
        <taxon>Mucoromycota</taxon>
        <taxon>Glomeromycotina</taxon>
        <taxon>Glomeromycetes</taxon>
        <taxon>Diversisporales</taxon>
        <taxon>Gigasporaceae</taxon>
        <taxon>Gigaspora</taxon>
    </lineage>
</organism>
<proteinExistence type="predicted"/>
<feature type="non-terminal residue" evidence="1">
    <location>
        <position position="1"/>
    </location>
</feature>
<protein>
    <submittedName>
        <fullName evidence="1">34455_t:CDS:1</fullName>
    </submittedName>
</protein>
<sequence length="69" mass="8072">PQLDYVVWIISTHLLLDQLIHLHQMCYGRITPSWFDDFKKDWNQLATTPIDDDDHTIILLIQHIGFAAA</sequence>
<name>A0ABN7XF40_GIGMA</name>
<evidence type="ECO:0000313" key="1">
    <source>
        <dbReference type="EMBL" id="CAG8853018.1"/>
    </source>
</evidence>
<keyword evidence="2" id="KW-1185">Reference proteome</keyword>
<comment type="caution">
    <text evidence="1">The sequence shown here is derived from an EMBL/GenBank/DDBJ whole genome shotgun (WGS) entry which is preliminary data.</text>
</comment>
<reference evidence="1 2" key="1">
    <citation type="submission" date="2021-06" db="EMBL/GenBank/DDBJ databases">
        <authorList>
            <person name="Kallberg Y."/>
            <person name="Tangrot J."/>
            <person name="Rosling A."/>
        </authorList>
    </citation>
    <scope>NUCLEOTIDE SEQUENCE [LARGE SCALE GENOMIC DNA]</scope>
    <source>
        <strain evidence="1 2">120-4 pot B 10/14</strain>
    </source>
</reference>
<gene>
    <name evidence="1" type="ORF">GMARGA_LOCUS41839</name>
</gene>
<dbReference type="Proteomes" id="UP000789901">
    <property type="component" value="Unassembled WGS sequence"/>
</dbReference>
<accession>A0ABN7XF40</accession>
<evidence type="ECO:0000313" key="2">
    <source>
        <dbReference type="Proteomes" id="UP000789901"/>
    </source>
</evidence>
<dbReference type="EMBL" id="CAJVQB010118942">
    <property type="protein sequence ID" value="CAG8853018.1"/>
    <property type="molecule type" value="Genomic_DNA"/>
</dbReference>